<evidence type="ECO:0000313" key="2">
    <source>
        <dbReference type="EMBL" id="QZP38152.1"/>
    </source>
</evidence>
<dbReference type="PROSITE" id="PS51257">
    <property type="entry name" value="PROKAR_LIPOPROTEIN"/>
    <property type="match status" value="1"/>
</dbReference>
<evidence type="ECO:0000259" key="1">
    <source>
        <dbReference type="Pfam" id="PF00188"/>
    </source>
</evidence>
<keyword evidence="3" id="KW-1185">Reference proteome</keyword>
<name>A0A8T8WE53_9EURY</name>
<dbReference type="PANTHER" id="PTHR31157">
    <property type="entry name" value="SCP DOMAIN-CONTAINING PROTEIN"/>
    <property type="match status" value="1"/>
</dbReference>
<dbReference type="GeneID" id="67177083"/>
<proteinExistence type="predicted"/>
<organism evidence="2 3">
    <name type="scientific">Halobaculum magnesiiphilum</name>
    <dbReference type="NCBI Taxonomy" id="1017351"/>
    <lineage>
        <taxon>Archaea</taxon>
        <taxon>Methanobacteriati</taxon>
        <taxon>Methanobacteriota</taxon>
        <taxon>Stenosarchaea group</taxon>
        <taxon>Halobacteria</taxon>
        <taxon>Halobacteriales</taxon>
        <taxon>Haloferacaceae</taxon>
        <taxon>Halobaculum</taxon>
    </lineage>
</organism>
<accession>A0A8T8WE53</accession>
<dbReference type="SUPFAM" id="SSF55797">
    <property type="entry name" value="PR-1-like"/>
    <property type="match status" value="1"/>
</dbReference>
<dbReference type="CDD" id="cd05379">
    <property type="entry name" value="CAP_bacterial"/>
    <property type="match status" value="1"/>
</dbReference>
<evidence type="ECO:0000313" key="3">
    <source>
        <dbReference type="Proteomes" id="UP000826254"/>
    </source>
</evidence>
<dbReference type="Proteomes" id="UP000826254">
    <property type="component" value="Chromosome"/>
</dbReference>
<reference evidence="2 3" key="1">
    <citation type="journal article" date="2021" name="Int. J. Syst. Evol. Microbiol.">
        <title>Halobaculum halophilum sp. nov. and Halobaculum salinum sp. nov., isolated from salt lake and saline soil.</title>
        <authorList>
            <person name="Cui H.L."/>
            <person name="Shi X.W."/>
            <person name="Yin X.M."/>
            <person name="Yang X.Y."/>
            <person name="Hou J."/>
            <person name="Zhu L."/>
        </authorList>
    </citation>
    <scope>NUCLEOTIDE SEQUENCE [LARGE SCALE GENOMIC DNA]</scope>
    <source>
        <strain evidence="2 3">NBRC 109044</strain>
    </source>
</reference>
<sequence length="221" mass="24542">MNRRFTIALTLVAMISLAGCLSSVGSNPEPIVHSQEPVEMEGNNPKTPKFGHQQLDSEVKTPIPLKNKTPREDVNVTLSEYILVDKINNYRADSGSGRLVSDPRLARIARHHSYDMATRDFFNHTNPDGETFTDRVRASSYACGGGGENLRGVFWNRSYTQTEEELAEVILRGFIRSPEHNTGMLLPSHDTIGVGIYIVQDGRTYATVNFCDANPGEENES</sequence>
<dbReference type="AlphaFoldDB" id="A0A8T8WE53"/>
<protein>
    <submittedName>
        <fullName evidence="2">CAP domain-containing protein</fullName>
    </submittedName>
</protein>
<dbReference type="Gene3D" id="3.40.33.10">
    <property type="entry name" value="CAP"/>
    <property type="match status" value="1"/>
</dbReference>
<dbReference type="KEGG" id="hmp:K6T50_03035"/>
<dbReference type="InterPro" id="IPR035940">
    <property type="entry name" value="CAP_sf"/>
</dbReference>
<dbReference type="Pfam" id="PF00188">
    <property type="entry name" value="CAP"/>
    <property type="match status" value="1"/>
</dbReference>
<dbReference type="PANTHER" id="PTHR31157:SF1">
    <property type="entry name" value="SCP DOMAIN-CONTAINING PROTEIN"/>
    <property type="match status" value="1"/>
</dbReference>
<dbReference type="EMBL" id="CP081958">
    <property type="protein sequence ID" value="QZP38152.1"/>
    <property type="molecule type" value="Genomic_DNA"/>
</dbReference>
<dbReference type="InterPro" id="IPR014044">
    <property type="entry name" value="CAP_dom"/>
</dbReference>
<dbReference type="RefSeq" id="WP_222607955.1">
    <property type="nucleotide sequence ID" value="NZ_CP081958.1"/>
</dbReference>
<gene>
    <name evidence="2" type="ORF">K6T50_03035</name>
</gene>
<feature type="domain" description="SCP" evidence="1">
    <location>
        <begin position="84"/>
        <end position="210"/>
    </location>
</feature>